<dbReference type="Proteomes" id="UP000821845">
    <property type="component" value="Chromosome 5"/>
</dbReference>
<comment type="caution">
    <text evidence="1">The sequence shown here is derived from an EMBL/GenBank/DDBJ whole genome shotgun (WGS) entry which is preliminary data.</text>
</comment>
<evidence type="ECO:0000313" key="2">
    <source>
        <dbReference type="Proteomes" id="UP000821845"/>
    </source>
</evidence>
<dbReference type="EMBL" id="CM023485">
    <property type="protein sequence ID" value="KAH6931161.1"/>
    <property type="molecule type" value="Genomic_DNA"/>
</dbReference>
<protein>
    <submittedName>
        <fullName evidence="1">Uncharacterized protein</fullName>
    </submittedName>
</protein>
<proteinExistence type="predicted"/>
<gene>
    <name evidence="1" type="ORF">HPB50_022592</name>
</gene>
<sequence length="197" mass="21308">MAALPGIELKERTMLTCKEREDIQVDPIPRHVHPVHHAGRRVARARAIIRGIRNRDATFFVDAAEYHCETAFAVAVVDGGGNPITTATIRTNSVSVAEEAAIALALQAATTPATIYSDSRTAVRAFSAGTVSSLAARIVRASCPHVQCQRCRAEFPVSSRLVVNGLCQQCTHQPTLLPPPLTVAHQQDFSIRRLVSP</sequence>
<keyword evidence="2" id="KW-1185">Reference proteome</keyword>
<organism evidence="1 2">
    <name type="scientific">Hyalomma asiaticum</name>
    <name type="common">Tick</name>
    <dbReference type="NCBI Taxonomy" id="266040"/>
    <lineage>
        <taxon>Eukaryota</taxon>
        <taxon>Metazoa</taxon>
        <taxon>Ecdysozoa</taxon>
        <taxon>Arthropoda</taxon>
        <taxon>Chelicerata</taxon>
        <taxon>Arachnida</taxon>
        <taxon>Acari</taxon>
        <taxon>Parasitiformes</taxon>
        <taxon>Ixodida</taxon>
        <taxon>Ixodoidea</taxon>
        <taxon>Ixodidae</taxon>
        <taxon>Hyalomminae</taxon>
        <taxon>Hyalomma</taxon>
    </lineage>
</organism>
<reference evidence="1" key="1">
    <citation type="submission" date="2020-05" db="EMBL/GenBank/DDBJ databases">
        <title>Large-scale comparative analyses of tick genomes elucidate their genetic diversity and vector capacities.</title>
        <authorList>
            <person name="Jia N."/>
            <person name="Wang J."/>
            <person name="Shi W."/>
            <person name="Du L."/>
            <person name="Sun Y."/>
            <person name="Zhan W."/>
            <person name="Jiang J."/>
            <person name="Wang Q."/>
            <person name="Zhang B."/>
            <person name="Ji P."/>
            <person name="Sakyi L.B."/>
            <person name="Cui X."/>
            <person name="Yuan T."/>
            <person name="Jiang B."/>
            <person name="Yang W."/>
            <person name="Lam T.T.-Y."/>
            <person name="Chang Q."/>
            <person name="Ding S."/>
            <person name="Wang X."/>
            <person name="Zhu J."/>
            <person name="Ruan X."/>
            <person name="Zhao L."/>
            <person name="Wei J."/>
            <person name="Que T."/>
            <person name="Du C."/>
            <person name="Cheng J."/>
            <person name="Dai P."/>
            <person name="Han X."/>
            <person name="Huang E."/>
            <person name="Gao Y."/>
            <person name="Liu J."/>
            <person name="Shao H."/>
            <person name="Ye R."/>
            <person name="Li L."/>
            <person name="Wei W."/>
            <person name="Wang X."/>
            <person name="Wang C."/>
            <person name="Yang T."/>
            <person name="Huo Q."/>
            <person name="Li W."/>
            <person name="Guo W."/>
            <person name="Chen H."/>
            <person name="Zhou L."/>
            <person name="Ni X."/>
            <person name="Tian J."/>
            <person name="Zhou Y."/>
            <person name="Sheng Y."/>
            <person name="Liu T."/>
            <person name="Pan Y."/>
            <person name="Xia L."/>
            <person name="Li J."/>
            <person name="Zhao F."/>
            <person name="Cao W."/>
        </authorList>
    </citation>
    <scope>NUCLEOTIDE SEQUENCE</scope>
    <source>
        <strain evidence="1">Hyas-2018</strain>
    </source>
</reference>
<name>A0ACB7SB36_HYAAI</name>
<evidence type="ECO:0000313" key="1">
    <source>
        <dbReference type="EMBL" id="KAH6931161.1"/>
    </source>
</evidence>
<accession>A0ACB7SB36</accession>